<organism evidence="2">
    <name type="scientific">Lygus hesperus</name>
    <name type="common">Western plant bug</name>
    <dbReference type="NCBI Taxonomy" id="30085"/>
    <lineage>
        <taxon>Eukaryota</taxon>
        <taxon>Metazoa</taxon>
        <taxon>Ecdysozoa</taxon>
        <taxon>Arthropoda</taxon>
        <taxon>Hexapoda</taxon>
        <taxon>Insecta</taxon>
        <taxon>Pterygota</taxon>
        <taxon>Neoptera</taxon>
        <taxon>Paraneoptera</taxon>
        <taxon>Hemiptera</taxon>
        <taxon>Heteroptera</taxon>
        <taxon>Panheteroptera</taxon>
        <taxon>Cimicomorpha</taxon>
        <taxon>Miridae</taxon>
        <taxon>Mirini</taxon>
        <taxon>Lygus</taxon>
    </lineage>
</organism>
<name>A0A146M5V3_LYGHE</name>
<accession>A0A146M5V3</accession>
<reference evidence="2" key="1">
    <citation type="journal article" date="2016" name="Gigascience">
        <title>De novo construction of an expanded transcriptome assembly for the western tarnished plant bug, Lygus hesperus.</title>
        <authorList>
            <person name="Tassone E.E."/>
            <person name="Geib S.M."/>
            <person name="Hall B."/>
            <person name="Fabrick J.A."/>
            <person name="Brent C.S."/>
            <person name="Hull J.J."/>
        </authorList>
    </citation>
    <scope>NUCLEOTIDE SEQUENCE</scope>
</reference>
<evidence type="ECO:0000313" key="1">
    <source>
        <dbReference type="EMBL" id="JAQ13065.1"/>
    </source>
</evidence>
<gene>
    <name evidence="1" type="ORF">g.8413</name>
    <name evidence="2" type="ORF">g.8415</name>
</gene>
<dbReference type="AlphaFoldDB" id="A0A146M5V3"/>
<dbReference type="EMBL" id="GDHC01004493">
    <property type="protein sequence ID" value="JAQ14136.1"/>
    <property type="molecule type" value="Transcribed_RNA"/>
</dbReference>
<protein>
    <submittedName>
        <fullName evidence="2">Uncharacterized protein</fullName>
    </submittedName>
</protein>
<dbReference type="EMBL" id="GDHC01005564">
    <property type="protein sequence ID" value="JAQ13065.1"/>
    <property type="molecule type" value="Transcribed_RNA"/>
</dbReference>
<proteinExistence type="predicted"/>
<sequence length="114" mass="12872">YTRPRDENGNKNKLVEYSNKKEIEIKMKKVYKLYQPVRLVCEPTTEAERAWEKVDTGYSSSLSSINAWSFSAFAISMASCRISSGTRWTLPEDSSHTQVISSSKSFSLTSSCSL</sequence>
<evidence type="ECO:0000313" key="2">
    <source>
        <dbReference type="EMBL" id="JAQ14136.1"/>
    </source>
</evidence>
<feature type="non-terminal residue" evidence="2">
    <location>
        <position position="1"/>
    </location>
</feature>